<dbReference type="Proteomes" id="UP000179241">
    <property type="component" value="Unassembled WGS sequence"/>
</dbReference>
<keyword evidence="3" id="KW-1133">Transmembrane helix</keyword>
<evidence type="ECO:0000256" key="1">
    <source>
        <dbReference type="ARBA" id="ARBA00022676"/>
    </source>
</evidence>
<proteinExistence type="predicted"/>
<dbReference type="GO" id="GO:0005975">
    <property type="term" value="P:carbohydrate metabolic process"/>
    <property type="evidence" value="ECO:0007669"/>
    <property type="project" value="InterPro"/>
</dbReference>
<dbReference type="Gene3D" id="3.40.50.2000">
    <property type="entry name" value="Glycogen Phosphorylase B"/>
    <property type="match status" value="1"/>
</dbReference>
<dbReference type="PANTHER" id="PTHR21015:SF22">
    <property type="entry name" value="GLYCOSYLTRANSFERASE"/>
    <property type="match status" value="1"/>
</dbReference>
<organism evidence="5 6">
    <name type="scientific">Candidatus Woesebacteria bacterium RIFOXYA1_FULL_43_9</name>
    <dbReference type="NCBI Taxonomy" id="1802534"/>
    <lineage>
        <taxon>Bacteria</taxon>
        <taxon>Candidatus Woeseibacteriota</taxon>
    </lineage>
</organism>
<dbReference type="GO" id="GO:1901137">
    <property type="term" value="P:carbohydrate derivative biosynthetic process"/>
    <property type="evidence" value="ECO:0007669"/>
    <property type="project" value="UniProtKB-ARBA"/>
</dbReference>
<keyword evidence="3" id="KW-0472">Membrane</keyword>
<dbReference type="GO" id="GO:0016758">
    <property type="term" value="F:hexosyltransferase activity"/>
    <property type="evidence" value="ECO:0007669"/>
    <property type="project" value="InterPro"/>
</dbReference>
<dbReference type="SUPFAM" id="SSF53756">
    <property type="entry name" value="UDP-Glycosyltransferase/glycogen phosphorylase"/>
    <property type="match status" value="1"/>
</dbReference>
<keyword evidence="3" id="KW-0812">Transmembrane</keyword>
<protein>
    <recommendedName>
        <fullName evidence="4">Glycosyltransferase family 28 N-terminal domain-containing protein</fullName>
    </recommendedName>
</protein>
<evidence type="ECO:0000313" key="6">
    <source>
        <dbReference type="Proteomes" id="UP000179241"/>
    </source>
</evidence>
<accession>A0A1F8CQF8</accession>
<evidence type="ECO:0000256" key="2">
    <source>
        <dbReference type="ARBA" id="ARBA00022679"/>
    </source>
</evidence>
<keyword evidence="2" id="KW-0808">Transferase</keyword>
<comment type="caution">
    <text evidence="5">The sequence shown here is derived from an EMBL/GenBank/DDBJ whole genome shotgun (WGS) entry which is preliminary data.</text>
</comment>
<evidence type="ECO:0000259" key="4">
    <source>
        <dbReference type="Pfam" id="PF03033"/>
    </source>
</evidence>
<reference evidence="5 6" key="1">
    <citation type="journal article" date="2016" name="Nat. Commun.">
        <title>Thousands of microbial genomes shed light on interconnected biogeochemical processes in an aquifer system.</title>
        <authorList>
            <person name="Anantharaman K."/>
            <person name="Brown C.T."/>
            <person name="Hug L.A."/>
            <person name="Sharon I."/>
            <person name="Castelle C.J."/>
            <person name="Probst A.J."/>
            <person name="Thomas B.C."/>
            <person name="Singh A."/>
            <person name="Wilkins M.J."/>
            <person name="Karaoz U."/>
            <person name="Brodie E.L."/>
            <person name="Williams K.H."/>
            <person name="Hubbard S.S."/>
            <person name="Banfield J.F."/>
        </authorList>
    </citation>
    <scope>NUCLEOTIDE SEQUENCE [LARGE SCALE GENOMIC DNA]</scope>
</reference>
<dbReference type="EMBL" id="MGHU01000007">
    <property type="protein sequence ID" value="OGM78049.1"/>
    <property type="molecule type" value="Genomic_DNA"/>
</dbReference>
<dbReference type="AlphaFoldDB" id="A0A1F8CQF8"/>
<dbReference type="Pfam" id="PF03033">
    <property type="entry name" value="Glyco_transf_28"/>
    <property type="match status" value="1"/>
</dbReference>
<dbReference type="InterPro" id="IPR004276">
    <property type="entry name" value="GlycoTrans_28_N"/>
</dbReference>
<sequence>MKLLLTGGHAGSTAYAFVKFLKKHPPSDRWSITFVGAQSAVEGKQVATLESIVLPKLGVTYLPIKAGRLQMKLTFWGLVSLLKVPVGLIQAFLIVKKISPDIILSFGGFVGFPVALAGYLLHIPVVVHEQTAVMGRANLWSLPFAHTLAISRESSRKFIPRYFDQNKVFVTGNPINPDLIGASI</sequence>
<feature type="transmembrane region" description="Helical" evidence="3">
    <location>
        <begin position="73"/>
        <end position="95"/>
    </location>
</feature>
<evidence type="ECO:0000313" key="5">
    <source>
        <dbReference type="EMBL" id="OGM78049.1"/>
    </source>
</evidence>
<dbReference type="CDD" id="cd03785">
    <property type="entry name" value="GT28_MurG"/>
    <property type="match status" value="1"/>
</dbReference>
<gene>
    <name evidence="5" type="ORF">A2188_01260</name>
</gene>
<feature type="domain" description="Glycosyltransferase family 28 N-terminal" evidence="4">
    <location>
        <begin position="49"/>
        <end position="147"/>
    </location>
</feature>
<feature type="transmembrane region" description="Helical" evidence="3">
    <location>
        <begin position="102"/>
        <end position="121"/>
    </location>
</feature>
<name>A0A1F8CQF8_9BACT</name>
<keyword evidence="1" id="KW-0328">Glycosyltransferase</keyword>
<dbReference type="PANTHER" id="PTHR21015">
    <property type="entry name" value="UDP-N-ACETYLGLUCOSAMINE--N-ACETYLMURAMYL-(PENTAPEPTIDE) PYROPHOSPHORYL-UNDECAPRENOL N-ACETYLGLUCOSAMINE TRANSFERASE 1"/>
    <property type="match status" value="1"/>
</dbReference>
<evidence type="ECO:0000256" key="3">
    <source>
        <dbReference type="SAM" id="Phobius"/>
    </source>
</evidence>